<dbReference type="Proteomes" id="UP000015354">
    <property type="component" value="Unassembled WGS sequence"/>
</dbReference>
<reference evidence="2 3" key="1">
    <citation type="journal article" date="2013" name="PLoS ONE">
        <title>Predicting the Proteins of Angomonas deanei, Strigomonas culicis and Their Respective Endosymbionts Reveals New Aspects of the Trypanosomatidae Family.</title>
        <authorList>
            <person name="Motta M.C."/>
            <person name="Martins A.C."/>
            <person name="de Souza S.S."/>
            <person name="Catta-Preta C.M."/>
            <person name="Silva R."/>
            <person name="Klein C.C."/>
            <person name="de Almeida L.G."/>
            <person name="de Lima Cunha O."/>
            <person name="Ciapina L.P."/>
            <person name="Brocchi M."/>
            <person name="Colabardini A.C."/>
            <person name="de Araujo Lima B."/>
            <person name="Machado C.R."/>
            <person name="de Almeida Soares C.M."/>
            <person name="Probst C.M."/>
            <person name="de Menezes C.B."/>
            <person name="Thompson C.E."/>
            <person name="Bartholomeu D.C."/>
            <person name="Gradia D.F."/>
            <person name="Pavoni D.P."/>
            <person name="Grisard E.C."/>
            <person name="Fantinatti-Garboggini F."/>
            <person name="Marchini F.K."/>
            <person name="Rodrigues-Luiz G.F."/>
            <person name="Wagner G."/>
            <person name="Goldman G.H."/>
            <person name="Fietto J.L."/>
            <person name="Elias M.C."/>
            <person name="Goldman M.H."/>
            <person name="Sagot M.F."/>
            <person name="Pereira M."/>
            <person name="Stoco P.H."/>
            <person name="de Mendonca-Neto R.P."/>
            <person name="Teixeira S.M."/>
            <person name="Maciel T.E."/>
            <person name="de Oliveira Mendes T.A."/>
            <person name="Urmenyi T.P."/>
            <person name="de Souza W."/>
            <person name="Schenkman S."/>
            <person name="de Vasconcelos A.T."/>
        </authorList>
    </citation>
    <scope>NUCLEOTIDE SEQUENCE [LARGE SCALE GENOMIC DNA]</scope>
</reference>
<feature type="compositionally biased region" description="Polar residues" evidence="1">
    <location>
        <begin position="1"/>
        <end position="22"/>
    </location>
</feature>
<protein>
    <submittedName>
        <fullName evidence="2">Uncharacterized protein</fullName>
    </submittedName>
</protein>
<evidence type="ECO:0000313" key="2">
    <source>
        <dbReference type="EMBL" id="EPY15672.1"/>
    </source>
</evidence>
<accession>S9TCE0</accession>
<dbReference type="EMBL" id="ATMH01011856">
    <property type="protein sequence ID" value="EPY15672.1"/>
    <property type="molecule type" value="Genomic_DNA"/>
</dbReference>
<dbReference type="AlphaFoldDB" id="S9TCE0"/>
<feature type="compositionally biased region" description="Basic and acidic residues" evidence="1">
    <location>
        <begin position="30"/>
        <end position="43"/>
    </location>
</feature>
<keyword evidence="3" id="KW-1185">Reference proteome</keyword>
<evidence type="ECO:0000256" key="1">
    <source>
        <dbReference type="SAM" id="MobiDB-lite"/>
    </source>
</evidence>
<feature type="region of interest" description="Disordered" evidence="1">
    <location>
        <begin position="1"/>
        <end position="116"/>
    </location>
</feature>
<organism evidence="2 3">
    <name type="scientific">Strigomonas culicis</name>
    <dbReference type="NCBI Taxonomy" id="28005"/>
    <lineage>
        <taxon>Eukaryota</taxon>
        <taxon>Discoba</taxon>
        <taxon>Euglenozoa</taxon>
        <taxon>Kinetoplastea</taxon>
        <taxon>Metakinetoplastina</taxon>
        <taxon>Trypanosomatida</taxon>
        <taxon>Trypanosomatidae</taxon>
        <taxon>Strigomonadinae</taxon>
        <taxon>Strigomonas</taxon>
    </lineage>
</organism>
<comment type="caution">
    <text evidence="2">The sequence shown here is derived from an EMBL/GenBank/DDBJ whole genome shotgun (WGS) entry which is preliminary data.</text>
</comment>
<feature type="compositionally biased region" description="Basic and acidic residues" evidence="1">
    <location>
        <begin position="84"/>
        <end position="96"/>
    </location>
</feature>
<name>S9TCE0_9TRYP</name>
<proteinExistence type="predicted"/>
<dbReference type="OrthoDB" id="270695at2759"/>
<evidence type="ECO:0000313" key="3">
    <source>
        <dbReference type="Proteomes" id="UP000015354"/>
    </source>
</evidence>
<gene>
    <name evidence="2" type="ORF">STCU_11838</name>
</gene>
<sequence>MNQTAAADDTSGSLCVQSTSMRSRVLTEPIPREPTAKEKRLLDQHVTAYPGLINTEQPAAARPAGGGLLRDRPPSVPPQSPHSEQQRRHLRWERAGRHERRRIAAGAAHDDEAAHE</sequence>